<reference evidence="1 2" key="1">
    <citation type="submission" date="2020-08" db="EMBL/GenBank/DDBJ databases">
        <title>Genomic Encyclopedia of Type Strains, Phase III (KMG-III): the genomes of soil and plant-associated and newly described type strains.</title>
        <authorList>
            <person name="Whitman W."/>
        </authorList>
    </citation>
    <scope>NUCLEOTIDE SEQUENCE [LARGE SCALE GENOMIC DNA]</scope>
    <source>
        <strain evidence="1 2">CECT 8280</strain>
    </source>
</reference>
<organism evidence="1 2">
    <name type="scientific">Rhizobium laguerreae</name>
    <dbReference type="NCBI Taxonomy" id="1076926"/>
    <lineage>
        <taxon>Bacteria</taxon>
        <taxon>Pseudomonadati</taxon>
        <taxon>Pseudomonadota</taxon>
        <taxon>Alphaproteobacteria</taxon>
        <taxon>Hyphomicrobiales</taxon>
        <taxon>Rhizobiaceae</taxon>
        <taxon>Rhizobium/Agrobacterium group</taxon>
        <taxon>Rhizobium</taxon>
    </lineage>
</organism>
<evidence type="ECO:0000313" key="2">
    <source>
        <dbReference type="Proteomes" id="UP000542811"/>
    </source>
</evidence>
<accession>A0ABR6GHT0</accession>
<proteinExistence type="predicted"/>
<name>A0ABR6GHT0_9HYPH</name>
<keyword evidence="2" id="KW-1185">Reference proteome</keyword>
<evidence type="ECO:0000313" key="1">
    <source>
        <dbReference type="EMBL" id="MBB3165846.1"/>
    </source>
</evidence>
<comment type="caution">
    <text evidence="1">The sequence shown here is derived from an EMBL/GenBank/DDBJ whole genome shotgun (WGS) entry which is preliminary data.</text>
</comment>
<dbReference type="EMBL" id="JACHXX010000012">
    <property type="protein sequence ID" value="MBB3165846.1"/>
    <property type="molecule type" value="Genomic_DNA"/>
</dbReference>
<protein>
    <submittedName>
        <fullName evidence="1">Uncharacterized protein</fullName>
    </submittedName>
</protein>
<dbReference type="Proteomes" id="UP000542811">
    <property type="component" value="Unassembled WGS sequence"/>
</dbReference>
<gene>
    <name evidence="1" type="ORF">FHS25_006358</name>
</gene>
<sequence length="82" mass="8900">MDANVKTAPVANNLEIQCILFSKQFHQSPSFFGGDFVLYWRHPGLEAEKATVSPGWMIVTASAGETILLSIATRPVPGAIRV</sequence>